<keyword evidence="2" id="KW-1185">Reference proteome</keyword>
<sequence>MERGDEEVDFRLPCPGGWTFCSICREAVCLRCCPDHGVADHGVGPRRTMDLAAVKSGKNRDIVHQLVNCDYTRRHFPDRFCTGCELAFSSWFCEEHHHHHDAADDFQVFDIVRKDGWLLIHDHQLPGDLTDGIKTVEMEDGNLGVPLRPRLFPNPSGGSKLCDRHEPHNCMEAVEQEVCSIYCKIIVAE</sequence>
<dbReference type="EnsemblPlants" id="KQL07490">
    <property type="protein sequence ID" value="KQL07490"/>
    <property type="gene ID" value="SETIT_004521mg"/>
</dbReference>
<dbReference type="EMBL" id="AGNK02003342">
    <property type="status" value="NOT_ANNOTATED_CDS"/>
    <property type="molecule type" value="Genomic_DNA"/>
</dbReference>
<reference evidence="2" key="1">
    <citation type="journal article" date="2012" name="Nat. Biotechnol.">
        <title>Reference genome sequence of the model plant Setaria.</title>
        <authorList>
            <person name="Bennetzen J.L."/>
            <person name="Schmutz J."/>
            <person name="Wang H."/>
            <person name="Percifield R."/>
            <person name="Hawkins J."/>
            <person name="Pontaroli A.C."/>
            <person name="Estep M."/>
            <person name="Feng L."/>
            <person name="Vaughn J.N."/>
            <person name="Grimwood J."/>
            <person name="Jenkins J."/>
            <person name="Barry K."/>
            <person name="Lindquist E."/>
            <person name="Hellsten U."/>
            <person name="Deshpande S."/>
            <person name="Wang X."/>
            <person name="Wu X."/>
            <person name="Mitros T."/>
            <person name="Triplett J."/>
            <person name="Yang X."/>
            <person name="Ye C.Y."/>
            <person name="Mauro-Herrera M."/>
            <person name="Wang L."/>
            <person name="Li P."/>
            <person name="Sharma M."/>
            <person name="Sharma R."/>
            <person name="Ronald P.C."/>
            <person name="Panaud O."/>
            <person name="Kellogg E.A."/>
            <person name="Brutnell T.P."/>
            <person name="Doust A.N."/>
            <person name="Tuskan G.A."/>
            <person name="Rokhsar D."/>
            <person name="Devos K.M."/>
        </authorList>
    </citation>
    <scope>NUCLEOTIDE SEQUENCE [LARGE SCALE GENOMIC DNA]</scope>
    <source>
        <strain evidence="2">cv. Yugu1</strain>
    </source>
</reference>
<dbReference type="Proteomes" id="UP000004995">
    <property type="component" value="Unassembled WGS sequence"/>
</dbReference>
<evidence type="ECO:0000313" key="1">
    <source>
        <dbReference type="EnsemblPlants" id="KQL07490"/>
    </source>
</evidence>
<proteinExistence type="predicted"/>
<accession>K3XRH9</accession>
<dbReference type="AlphaFoldDB" id="K3XRH9"/>
<name>K3XRH9_SETIT</name>
<dbReference type="InParanoid" id="K3XRH9"/>
<evidence type="ECO:0000313" key="2">
    <source>
        <dbReference type="Proteomes" id="UP000004995"/>
    </source>
</evidence>
<reference evidence="1" key="2">
    <citation type="submission" date="2018-08" db="UniProtKB">
        <authorList>
            <consortium name="EnsemblPlants"/>
        </authorList>
    </citation>
    <scope>IDENTIFICATION</scope>
    <source>
        <strain evidence="1">Yugu1</strain>
    </source>
</reference>
<dbReference type="Gramene" id="KQL07490">
    <property type="protein sequence ID" value="KQL07490"/>
    <property type="gene ID" value="SETIT_004521mg"/>
</dbReference>
<organism evidence="1 2">
    <name type="scientific">Setaria italica</name>
    <name type="common">Foxtail millet</name>
    <name type="synonym">Panicum italicum</name>
    <dbReference type="NCBI Taxonomy" id="4555"/>
    <lineage>
        <taxon>Eukaryota</taxon>
        <taxon>Viridiplantae</taxon>
        <taxon>Streptophyta</taxon>
        <taxon>Embryophyta</taxon>
        <taxon>Tracheophyta</taxon>
        <taxon>Spermatophyta</taxon>
        <taxon>Magnoliopsida</taxon>
        <taxon>Liliopsida</taxon>
        <taxon>Poales</taxon>
        <taxon>Poaceae</taxon>
        <taxon>PACMAD clade</taxon>
        <taxon>Panicoideae</taxon>
        <taxon>Panicodae</taxon>
        <taxon>Paniceae</taxon>
        <taxon>Cenchrinae</taxon>
        <taxon>Setaria</taxon>
    </lineage>
</organism>
<protein>
    <submittedName>
        <fullName evidence="1">Uncharacterized protein</fullName>
    </submittedName>
</protein>
<dbReference type="eggNOG" id="ENOG502R4C9">
    <property type="taxonomic scope" value="Eukaryota"/>
</dbReference>
<dbReference type="OMA" id="CIRCEEG"/>
<dbReference type="HOGENOM" id="CLU_1470672_0_0_1"/>